<dbReference type="InterPro" id="IPR000719">
    <property type="entry name" value="Prot_kinase_dom"/>
</dbReference>
<dbReference type="GO" id="GO:0004672">
    <property type="term" value="F:protein kinase activity"/>
    <property type="evidence" value="ECO:0007669"/>
    <property type="project" value="InterPro"/>
</dbReference>
<proteinExistence type="predicted"/>
<dbReference type="Proteomes" id="UP000479710">
    <property type="component" value="Unassembled WGS sequence"/>
</dbReference>
<evidence type="ECO:0000259" key="4">
    <source>
        <dbReference type="PROSITE" id="PS50011"/>
    </source>
</evidence>
<feature type="domain" description="Protein kinase" evidence="4">
    <location>
        <begin position="91"/>
        <end position="376"/>
    </location>
</feature>
<dbReference type="InterPro" id="IPR001245">
    <property type="entry name" value="Ser-Thr/Tyr_kinase_cat_dom"/>
</dbReference>
<dbReference type="AlphaFoldDB" id="A0A6G1BP69"/>
<keyword evidence="2" id="KW-0067">ATP-binding</keyword>
<evidence type="ECO:0000313" key="5">
    <source>
        <dbReference type="EMBL" id="KAF0889567.1"/>
    </source>
</evidence>
<organism evidence="5 6">
    <name type="scientific">Oryza meyeriana var. granulata</name>
    <dbReference type="NCBI Taxonomy" id="110450"/>
    <lineage>
        <taxon>Eukaryota</taxon>
        <taxon>Viridiplantae</taxon>
        <taxon>Streptophyta</taxon>
        <taxon>Embryophyta</taxon>
        <taxon>Tracheophyta</taxon>
        <taxon>Spermatophyta</taxon>
        <taxon>Magnoliopsida</taxon>
        <taxon>Liliopsida</taxon>
        <taxon>Poales</taxon>
        <taxon>Poaceae</taxon>
        <taxon>BOP clade</taxon>
        <taxon>Oryzoideae</taxon>
        <taxon>Oryzeae</taxon>
        <taxon>Oryzinae</taxon>
        <taxon>Oryza</taxon>
        <taxon>Oryza meyeriana</taxon>
    </lineage>
</organism>
<dbReference type="InterPro" id="IPR011009">
    <property type="entry name" value="Kinase-like_dom_sf"/>
</dbReference>
<accession>A0A6G1BP69</accession>
<evidence type="ECO:0000313" key="6">
    <source>
        <dbReference type="Proteomes" id="UP000479710"/>
    </source>
</evidence>
<dbReference type="EMBL" id="SPHZ02000012">
    <property type="protein sequence ID" value="KAF0889567.1"/>
    <property type="molecule type" value="Genomic_DNA"/>
</dbReference>
<name>A0A6G1BP69_9ORYZ</name>
<keyword evidence="1" id="KW-0547">Nucleotide-binding</keyword>
<dbReference type="GO" id="GO:0051707">
    <property type="term" value="P:response to other organism"/>
    <property type="evidence" value="ECO:0007669"/>
    <property type="project" value="UniProtKB-ARBA"/>
</dbReference>
<reference evidence="5 6" key="1">
    <citation type="submission" date="2019-11" db="EMBL/GenBank/DDBJ databases">
        <title>Whole genome sequence of Oryza granulata.</title>
        <authorList>
            <person name="Li W."/>
        </authorList>
    </citation>
    <scope>NUCLEOTIDE SEQUENCE [LARGE SCALE GENOMIC DNA]</scope>
    <source>
        <strain evidence="6">cv. Menghai</strain>
        <tissue evidence="5">Leaf</tissue>
    </source>
</reference>
<dbReference type="Pfam" id="PF07714">
    <property type="entry name" value="PK_Tyr_Ser-Thr"/>
    <property type="match status" value="1"/>
</dbReference>
<dbReference type="PROSITE" id="PS50011">
    <property type="entry name" value="PROTEIN_KINASE_DOM"/>
    <property type="match status" value="1"/>
</dbReference>
<dbReference type="OrthoDB" id="635774at2759"/>
<dbReference type="SUPFAM" id="SSF56112">
    <property type="entry name" value="Protein kinase-like (PK-like)"/>
    <property type="match status" value="1"/>
</dbReference>
<feature type="region of interest" description="Disordered" evidence="3">
    <location>
        <begin position="373"/>
        <end position="403"/>
    </location>
</feature>
<dbReference type="PANTHER" id="PTHR27007">
    <property type="match status" value="1"/>
</dbReference>
<evidence type="ECO:0000256" key="1">
    <source>
        <dbReference type="ARBA" id="ARBA00022741"/>
    </source>
</evidence>
<feature type="compositionally biased region" description="Pro residues" evidence="3">
    <location>
        <begin position="376"/>
        <end position="385"/>
    </location>
</feature>
<dbReference type="InterPro" id="IPR050528">
    <property type="entry name" value="L-type_Lectin-RKs"/>
</dbReference>
<dbReference type="Gene3D" id="3.30.200.20">
    <property type="entry name" value="Phosphorylase Kinase, domain 1"/>
    <property type="match status" value="1"/>
</dbReference>
<dbReference type="Gene3D" id="1.10.510.10">
    <property type="entry name" value="Transferase(Phosphotransferase) domain 1"/>
    <property type="match status" value="1"/>
</dbReference>
<comment type="caution">
    <text evidence="5">The sequence shown here is derived from an EMBL/GenBank/DDBJ whole genome shotgun (WGS) entry which is preliminary data.</text>
</comment>
<gene>
    <name evidence="5" type="ORF">E2562_028661</name>
</gene>
<protein>
    <recommendedName>
        <fullName evidence="4">Protein kinase domain-containing protein</fullName>
    </recommendedName>
</protein>
<evidence type="ECO:0000256" key="3">
    <source>
        <dbReference type="SAM" id="MobiDB-lite"/>
    </source>
</evidence>
<sequence>MASLLRKLFSCSCRDDDLPFQIAGGAQCTDHGLYHVQVQHSKYPLGCGTPSAPTGTLHLPINRSAPPATSGRLAALREFEHGVLSKATSRFHRRALLGEGTAGAAFRGTVLGNDGLQIPVAIKRFYATIRKEDVESVRSDLTLAGDPLRHRNLVYLIGYCLTNQTLYLVYDLMDNGNLEKHLFSSDGHHLSWSRRFSIIRGVALGLQHLHSNGSVHGSVKASKIFLEEGDLTPRLGNFGYSRLEPHMATLRDDIRVVHRLPEAAECLAPVCSAKATREADVFYFGAMVVEVVCGRRFFGGGVPDSFRLLVDWVWSLHGAGRILDAVDAALLAAADGDLNRAQAERLLLVGLACSYRDPKQRLDMDTVVKILQSDSVPPPDVPPMKPEYEPPDHHHAKTSVPQS</sequence>
<evidence type="ECO:0000256" key="2">
    <source>
        <dbReference type="ARBA" id="ARBA00022840"/>
    </source>
</evidence>
<keyword evidence="6" id="KW-1185">Reference proteome</keyword>
<dbReference type="GO" id="GO:0005524">
    <property type="term" value="F:ATP binding"/>
    <property type="evidence" value="ECO:0007669"/>
    <property type="project" value="UniProtKB-KW"/>
</dbReference>